<dbReference type="Proteomes" id="UP000545286">
    <property type="component" value="Unassembled WGS sequence"/>
</dbReference>
<dbReference type="SUPFAM" id="SSF46955">
    <property type="entry name" value="Putative DNA-binding domain"/>
    <property type="match status" value="1"/>
</dbReference>
<comment type="caution">
    <text evidence="4">The sequence shown here is derived from an EMBL/GenBank/DDBJ whole genome shotgun (WGS) entry which is preliminary data.</text>
</comment>
<accession>A0A7W4UL29</accession>
<dbReference type="Gene3D" id="1.10.1660.10">
    <property type="match status" value="1"/>
</dbReference>
<gene>
    <name evidence="4" type="ORF">FHX72_000490</name>
</gene>
<dbReference type="PROSITE" id="PS50937">
    <property type="entry name" value="HTH_MERR_2"/>
    <property type="match status" value="1"/>
</dbReference>
<name>A0A7W4UL29_9MICO</name>
<dbReference type="InterPro" id="IPR047057">
    <property type="entry name" value="MerR_fam"/>
</dbReference>
<feature type="domain" description="HTH merR-type" evidence="3">
    <location>
        <begin position="15"/>
        <end position="89"/>
    </location>
</feature>
<dbReference type="InterPro" id="IPR000551">
    <property type="entry name" value="MerR-type_HTH_dom"/>
</dbReference>
<protein>
    <submittedName>
        <fullName evidence="4">DNA-binding transcriptional MerR regulator</fullName>
    </submittedName>
</protein>
<evidence type="ECO:0000313" key="5">
    <source>
        <dbReference type="Proteomes" id="UP000545286"/>
    </source>
</evidence>
<dbReference type="PANTHER" id="PTHR30204:SF89">
    <property type="entry name" value="HTH MERR-TYPE DOMAIN-CONTAINING PROTEIN"/>
    <property type="match status" value="1"/>
</dbReference>
<feature type="compositionally biased region" description="Basic and acidic residues" evidence="2">
    <location>
        <begin position="202"/>
        <end position="212"/>
    </location>
</feature>
<dbReference type="GO" id="GO:0003700">
    <property type="term" value="F:DNA-binding transcription factor activity"/>
    <property type="evidence" value="ECO:0007669"/>
    <property type="project" value="InterPro"/>
</dbReference>
<dbReference type="SMART" id="SM00422">
    <property type="entry name" value="HTH_MERR"/>
    <property type="match status" value="1"/>
</dbReference>
<dbReference type="EMBL" id="JACHWJ010000001">
    <property type="protein sequence ID" value="MBB2956378.1"/>
    <property type="molecule type" value="Genomic_DNA"/>
</dbReference>
<reference evidence="4 5" key="1">
    <citation type="submission" date="2020-08" db="EMBL/GenBank/DDBJ databases">
        <title>Sequencing the genomes of 1000 actinobacteria strains.</title>
        <authorList>
            <person name="Klenk H.-P."/>
        </authorList>
    </citation>
    <scope>NUCLEOTIDE SEQUENCE [LARGE SCALE GENOMIC DNA]</scope>
    <source>
        <strain evidence="4 5">DSM 20419</strain>
    </source>
</reference>
<evidence type="ECO:0000313" key="4">
    <source>
        <dbReference type="EMBL" id="MBB2956378.1"/>
    </source>
</evidence>
<organism evidence="4 5">
    <name type="scientific">Pseudoclavibacter helvolus</name>
    <dbReference type="NCBI Taxonomy" id="255205"/>
    <lineage>
        <taxon>Bacteria</taxon>
        <taxon>Bacillati</taxon>
        <taxon>Actinomycetota</taxon>
        <taxon>Actinomycetes</taxon>
        <taxon>Micrococcales</taxon>
        <taxon>Microbacteriaceae</taxon>
        <taxon>Pseudoclavibacter</taxon>
    </lineage>
</organism>
<dbReference type="InterPro" id="IPR009061">
    <property type="entry name" value="DNA-bd_dom_put_sf"/>
</dbReference>
<dbReference type="GO" id="GO:0003677">
    <property type="term" value="F:DNA binding"/>
    <property type="evidence" value="ECO:0007669"/>
    <property type="project" value="UniProtKB-KW"/>
</dbReference>
<evidence type="ECO:0000256" key="2">
    <source>
        <dbReference type="SAM" id="MobiDB-lite"/>
    </source>
</evidence>
<keyword evidence="5" id="KW-1185">Reference proteome</keyword>
<keyword evidence="1 4" id="KW-0238">DNA-binding</keyword>
<dbReference type="CDD" id="cd00592">
    <property type="entry name" value="HTH_MerR-like"/>
    <property type="match status" value="1"/>
</dbReference>
<dbReference type="Pfam" id="PF13411">
    <property type="entry name" value="MerR_1"/>
    <property type="match status" value="1"/>
</dbReference>
<sequence length="229" mass="25424">MAAIAAASSRGQGRTLSIGQVLQRLNVEFPELSPSKLRFLEDKGLVHPERTPKGYRKFSAGDVARLREVLTMQRDLYLPLKVIAEYFDALDRGLEPELPGSRAPQRQTMLPAGTVLDRAQLLERSGAKPALLEQAVSAGLIPAASRYQDDELTMLSTLVELEKVGIEPRHLRPFRAAAHHEFGLIEQALSTSSRRSRSGGETSERANELAEHLESVRRSLIRQAVRGRR</sequence>
<feature type="region of interest" description="Disordered" evidence="2">
    <location>
        <begin position="189"/>
        <end position="212"/>
    </location>
</feature>
<evidence type="ECO:0000259" key="3">
    <source>
        <dbReference type="PROSITE" id="PS50937"/>
    </source>
</evidence>
<dbReference type="RefSeq" id="WP_183622833.1">
    <property type="nucleotide sequence ID" value="NZ_JACHWJ010000001.1"/>
</dbReference>
<evidence type="ECO:0000256" key="1">
    <source>
        <dbReference type="ARBA" id="ARBA00023125"/>
    </source>
</evidence>
<dbReference type="PANTHER" id="PTHR30204">
    <property type="entry name" value="REDOX-CYCLING DRUG-SENSING TRANSCRIPTIONAL ACTIVATOR SOXR"/>
    <property type="match status" value="1"/>
</dbReference>
<dbReference type="AlphaFoldDB" id="A0A7W4UL29"/>
<proteinExistence type="predicted"/>